<dbReference type="Gene3D" id="1.10.150.130">
    <property type="match status" value="1"/>
</dbReference>
<evidence type="ECO:0000256" key="12">
    <source>
        <dbReference type="SAM" id="MobiDB-lite"/>
    </source>
</evidence>
<accession>A0ABW4BPB5</accession>
<feature type="active site" evidence="10">
    <location>
        <position position="249"/>
    </location>
</feature>
<dbReference type="SUPFAM" id="SSF56349">
    <property type="entry name" value="DNA breaking-rejoining enzymes"/>
    <property type="match status" value="1"/>
</dbReference>
<evidence type="ECO:0000256" key="5">
    <source>
        <dbReference type="ARBA" id="ARBA00022829"/>
    </source>
</evidence>
<dbReference type="Pfam" id="PF02899">
    <property type="entry name" value="Phage_int_SAM_1"/>
    <property type="match status" value="1"/>
</dbReference>
<feature type="active site" evidence="10">
    <location>
        <position position="272"/>
    </location>
</feature>
<dbReference type="InterPro" id="IPR023009">
    <property type="entry name" value="Tyrosine_recombinase_XerC/XerD"/>
</dbReference>
<dbReference type="Pfam" id="PF00589">
    <property type="entry name" value="Phage_integrase"/>
    <property type="match status" value="1"/>
</dbReference>
<dbReference type="InterPro" id="IPR010998">
    <property type="entry name" value="Integrase_recombinase_N"/>
</dbReference>
<evidence type="ECO:0000256" key="8">
    <source>
        <dbReference type="ARBA" id="ARBA00023172"/>
    </source>
</evidence>
<dbReference type="PANTHER" id="PTHR30349:SF77">
    <property type="entry name" value="TYROSINE RECOMBINASE XERC"/>
    <property type="match status" value="1"/>
</dbReference>
<gene>
    <name evidence="10 15" type="primary">xerC</name>
    <name evidence="15" type="ORF">ACFQ4R_10910</name>
</gene>
<protein>
    <recommendedName>
        <fullName evidence="10 11">Tyrosine recombinase XerC</fullName>
    </recommendedName>
</protein>
<dbReference type="InterPro" id="IPR002104">
    <property type="entry name" value="Integrase_catalytic"/>
</dbReference>
<dbReference type="PANTHER" id="PTHR30349">
    <property type="entry name" value="PHAGE INTEGRASE-RELATED"/>
    <property type="match status" value="1"/>
</dbReference>
<feature type="active site" description="O-(3'-phospho-DNA)-tyrosine intermediate" evidence="10">
    <location>
        <position position="281"/>
    </location>
</feature>
<keyword evidence="8 10" id="KW-0233">DNA recombination</keyword>
<evidence type="ECO:0000256" key="4">
    <source>
        <dbReference type="ARBA" id="ARBA00022618"/>
    </source>
</evidence>
<dbReference type="RefSeq" id="WP_379881030.1">
    <property type="nucleotide sequence ID" value="NZ_JBHTOH010000093.1"/>
</dbReference>
<dbReference type="HAMAP" id="MF_01808">
    <property type="entry name" value="Recomb_XerC_XerD"/>
    <property type="match status" value="1"/>
</dbReference>
<feature type="domain" description="Tyr recombinase" evidence="13">
    <location>
        <begin position="109"/>
        <end position="294"/>
    </location>
</feature>
<dbReference type="NCBIfam" id="NF001399">
    <property type="entry name" value="PRK00283.1"/>
    <property type="match status" value="1"/>
</dbReference>
<reference evidence="16" key="1">
    <citation type="journal article" date="2019" name="Int. J. Syst. Evol. Microbiol.">
        <title>The Global Catalogue of Microorganisms (GCM) 10K type strain sequencing project: providing services to taxonomists for standard genome sequencing and annotation.</title>
        <authorList>
            <consortium name="The Broad Institute Genomics Platform"/>
            <consortium name="The Broad Institute Genome Sequencing Center for Infectious Disease"/>
            <person name="Wu L."/>
            <person name="Ma J."/>
        </authorList>
    </citation>
    <scope>NUCLEOTIDE SEQUENCE [LARGE SCALE GENOMIC DNA]</scope>
    <source>
        <strain evidence="16">CCM 8937</strain>
    </source>
</reference>
<proteinExistence type="inferred from homology"/>
<evidence type="ECO:0000256" key="10">
    <source>
        <dbReference type="HAMAP-Rule" id="MF_01808"/>
    </source>
</evidence>
<keyword evidence="6 10" id="KW-0229">DNA integration</keyword>
<dbReference type="InterPro" id="IPR050090">
    <property type="entry name" value="Tyrosine_recombinase_XerCD"/>
</dbReference>
<evidence type="ECO:0000313" key="15">
    <source>
        <dbReference type="EMBL" id="MFD1412089.1"/>
    </source>
</evidence>
<feature type="active site" evidence="10">
    <location>
        <position position="173"/>
    </location>
</feature>
<evidence type="ECO:0000256" key="7">
    <source>
        <dbReference type="ARBA" id="ARBA00023125"/>
    </source>
</evidence>
<evidence type="ECO:0000259" key="14">
    <source>
        <dbReference type="PROSITE" id="PS51900"/>
    </source>
</evidence>
<dbReference type="InterPro" id="IPR013762">
    <property type="entry name" value="Integrase-like_cat_sf"/>
</dbReference>
<evidence type="ECO:0000256" key="6">
    <source>
        <dbReference type="ARBA" id="ARBA00022908"/>
    </source>
</evidence>
<evidence type="ECO:0000256" key="2">
    <source>
        <dbReference type="ARBA" id="ARBA00006657"/>
    </source>
</evidence>
<comment type="subcellular location">
    <subcellularLocation>
        <location evidence="1 10">Cytoplasm</location>
    </subcellularLocation>
</comment>
<evidence type="ECO:0000256" key="3">
    <source>
        <dbReference type="ARBA" id="ARBA00022490"/>
    </source>
</evidence>
<keyword evidence="4 10" id="KW-0132">Cell division</keyword>
<comment type="function">
    <text evidence="10">Site-specific tyrosine recombinase, which acts by catalyzing the cutting and rejoining of the recombining DNA molecules. The XerC-XerD complex is essential to convert dimers of the bacterial chromosome into monomers to permit their segregation at cell division. It also contributes to the segregational stability of plasmids.</text>
</comment>
<dbReference type="InterPro" id="IPR044068">
    <property type="entry name" value="CB"/>
</dbReference>
<feature type="active site" evidence="10">
    <location>
        <position position="246"/>
    </location>
</feature>
<keyword evidence="7 10" id="KW-0238">DNA-binding</keyword>
<keyword evidence="5 10" id="KW-0159">Chromosome partition</keyword>
<comment type="similarity">
    <text evidence="2 10">Belongs to the 'phage' integrase family. XerC subfamily.</text>
</comment>
<dbReference type="Gene3D" id="1.10.443.10">
    <property type="entry name" value="Intergrase catalytic core"/>
    <property type="match status" value="1"/>
</dbReference>
<dbReference type="PROSITE" id="PS51900">
    <property type="entry name" value="CB"/>
    <property type="match status" value="1"/>
</dbReference>
<name>A0ABW4BPB5_9LACO</name>
<dbReference type="InterPro" id="IPR011931">
    <property type="entry name" value="Recomb_XerC"/>
</dbReference>
<evidence type="ECO:0000259" key="13">
    <source>
        <dbReference type="PROSITE" id="PS51898"/>
    </source>
</evidence>
<comment type="caution">
    <text evidence="15">The sequence shown here is derived from an EMBL/GenBank/DDBJ whole genome shotgun (WGS) entry which is preliminary data.</text>
</comment>
<keyword evidence="9 10" id="KW-0131">Cell cycle</keyword>
<keyword evidence="3 10" id="KW-0963">Cytoplasm</keyword>
<organism evidence="15 16">
    <name type="scientific">Lapidilactobacillus gannanensis</name>
    <dbReference type="NCBI Taxonomy" id="2486002"/>
    <lineage>
        <taxon>Bacteria</taxon>
        <taxon>Bacillati</taxon>
        <taxon>Bacillota</taxon>
        <taxon>Bacilli</taxon>
        <taxon>Lactobacillales</taxon>
        <taxon>Lactobacillaceae</taxon>
        <taxon>Lapidilactobacillus</taxon>
    </lineage>
</organism>
<evidence type="ECO:0000256" key="1">
    <source>
        <dbReference type="ARBA" id="ARBA00004496"/>
    </source>
</evidence>
<dbReference type="PROSITE" id="PS51898">
    <property type="entry name" value="TYR_RECOMBINASE"/>
    <property type="match status" value="1"/>
</dbReference>
<feature type="domain" description="Core-binding (CB)" evidence="14">
    <location>
        <begin position="1"/>
        <end position="88"/>
    </location>
</feature>
<dbReference type="Proteomes" id="UP001597191">
    <property type="component" value="Unassembled WGS sequence"/>
</dbReference>
<evidence type="ECO:0000256" key="11">
    <source>
        <dbReference type="NCBIfam" id="TIGR02224"/>
    </source>
</evidence>
<dbReference type="InterPro" id="IPR004107">
    <property type="entry name" value="Integrase_SAM-like_N"/>
</dbReference>
<dbReference type="InterPro" id="IPR011010">
    <property type="entry name" value="DNA_brk_join_enz"/>
</dbReference>
<feature type="compositionally biased region" description="Basic and acidic residues" evidence="12">
    <location>
        <begin position="311"/>
        <end position="320"/>
    </location>
</feature>
<dbReference type="NCBIfam" id="NF040815">
    <property type="entry name" value="recomb_XerA_Arch"/>
    <property type="match status" value="1"/>
</dbReference>
<feature type="region of interest" description="Disordered" evidence="12">
    <location>
        <begin position="304"/>
        <end position="332"/>
    </location>
</feature>
<dbReference type="EMBL" id="JBHTOH010000093">
    <property type="protein sequence ID" value="MFD1412089.1"/>
    <property type="molecule type" value="Genomic_DNA"/>
</dbReference>
<sequence>MAEQAWVRQFGQYLVVERQYSGLTKSAYLDDIQDFTDFLNTNGGLASYRDVGRLEIETFLDDLTQRKLARDTISRKISALRSFYRYLENHKLVERNPFAQIEIKGAPKVLPRFFYEQEMTALFEAVQGDQPLRLRDRALLELFYATGMRVSEVSELTLTQIDFQTRIILVHGKGNKDRYVPFGHHALNALNDYLKKARPQLMAKQQATHDFVFVNHYGQQLTSHGISYILKQVIKRSSLHSDIHPHMLRHTFATHLLNHGADLRTVQELLGHASLSTTQIYTHVTMQHLQADYRQYFPRAVSETGASTEVKQTDQDDPQQKPKNQKSKNKEG</sequence>
<dbReference type="CDD" id="cd00798">
    <property type="entry name" value="INT_XerDC_C"/>
    <property type="match status" value="1"/>
</dbReference>
<evidence type="ECO:0000256" key="9">
    <source>
        <dbReference type="ARBA" id="ARBA00023306"/>
    </source>
</evidence>
<dbReference type="NCBIfam" id="TIGR02224">
    <property type="entry name" value="recomb_XerC"/>
    <property type="match status" value="1"/>
</dbReference>
<keyword evidence="16" id="KW-1185">Reference proteome</keyword>
<feature type="compositionally biased region" description="Basic residues" evidence="12">
    <location>
        <begin position="323"/>
        <end position="332"/>
    </location>
</feature>
<comment type="subunit">
    <text evidence="10">Forms a cyclic heterotetrameric complex composed of two molecules of XerC and two molecules of XerD.</text>
</comment>
<evidence type="ECO:0000313" key="16">
    <source>
        <dbReference type="Proteomes" id="UP001597191"/>
    </source>
</evidence>
<feature type="active site" evidence="10">
    <location>
        <position position="149"/>
    </location>
</feature>